<dbReference type="InterPro" id="IPR036183">
    <property type="entry name" value="YajQ-like_sf"/>
</dbReference>
<comment type="function">
    <text evidence="3">Nucleotide-binding protein.</text>
</comment>
<dbReference type="PANTHER" id="PTHR30476:SF0">
    <property type="entry name" value="UPF0234 PROTEIN YAJQ"/>
    <property type="match status" value="1"/>
</dbReference>
<dbReference type="InterPro" id="IPR035571">
    <property type="entry name" value="UPF0234-like_C"/>
</dbReference>
<evidence type="ECO:0000313" key="5">
    <source>
        <dbReference type="Proteomes" id="UP001500604"/>
    </source>
</evidence>
<reference evidence="5" key="1">
    <citation type="journal article" date="2019" name="Int. J. Syst. Evol. Microbiol.">
        <title>The Global Catalogue of Microorganisms (GCM) 10K type strain sequencing project: providing services to taxonomists for standard genome sequencing and annotation.</title>
        <authorList>
            <consortium name="The Broad Institute Genomics Platform"/>
            <consortium name="The Broad Institute Genome Sequencing Center for Infectious Disease"/>
            <person name="Wu L."/>
            <person name="Ma J."/>
        </authorList>
    </citation>
    <scope>NUCLEOTIDE SEQUENCE [LARGE SCALE GENOMIC DNA]</scope>
    <source>
        <strain evidence="5">JCM 17805</strain>
    </source>
</reference>
<evidence type="ECO:0000256" key="1">
    <source>
        <dbReference type="ARBA" id="ARBA00022741"/>
    </source>
</evidence>
<accession>A0ABP8UYH5</accession>
<dbReference type="InterPro" id="IPR035570">
    <property type="entry name" value="UPF0234_N"/>
</dbReference>
<proteinExistence type="inferred from homology"/>
<evidence type="ECO:0000256" key="2">
    <source>
        <dbReference type="ARBA" id="ARBA00093450"/>
    </source>
</evidence>
<dbReference type="InterPro" id="IPR007551">
    <property type="entry name" value="YajQ/Smlt4090-like"/>
</dbReference>
<comment type="similarity">
    <text evidence="2 3">Belongs to the YajQ family.</text>
</comment>
<dbReference type="NCBIfam" id="NF003819">
    <property type="entry name" value="PRK05412.1"/>
    <property type="match status" value="1"/>
</dbReference>
<dbReference type="HAMAP" id="MF_00632">
    <property type="entry name" value="UPF0234"/>
    <property type="match status" value="1"/>
</dbReference>
<comment type="caution">
    <text evidence="4">The sequence shown here is derived from an EMBL/GenBank/DDBJ whole genome shotgun (WGS) entry which is preliminary data.</text>
</comment>
<dbReference type="RefSeq" id="WP_345194344.1">
    <property type="nucleotide sequence ID" value="NZ_BAABFL010000089.1"/>
</dbReference>
<keyword evidence="5" id="KW-1185">Reference proteome</keyword>
<dbReference type="Gene3D" id="3.30.70.990">
    <property type="entry name" value="YajQ-like, domain 2"/>
    <property type="match status" value="1"/>
</dbReference>
<sequence length="160" mass="18533">MPSFDIVSEVDMHELSNAVDQANRELSTRFDFRGINASFERNDTTITMTADADFQLKQMLEILQVKMHKRDIDIKCLEVKDHYGSGKQVKQEVIIRQGLDKELSKKITKMIKEAKMKVQAAIQGEKVRVTGKKRDDLQEVIGMLREAKLEMPLQYDNFRD</sequence>
<gene>
    <name evidence="4" type="ORF">GCM10023116_09220</name>
</gene>
<dbReference type="SUPFAM" id="SSF89963">
    <property type="entry name" value="YajQ-like"/>
    <property type="match status" value="2"/>
</dbReference>
<dbReference type="CDD" id="cd11740">
    <property type="entry name" value="YajQ_like"/>
    <property type="match status" value="1"/>
</dbReference>
<dbReference type="Pfam" id="PF04461">
    <property type="entry name" value="YajQ"/>
    <property type="match status" value="1"/>
</dbReference>
<protein>
    <recommendedName>
        <fullName evidence="3">Nucleotide-binding protein GCM10023116_09220</fullName>
    </recommendedName>
</protein>
<dbReference type="Gene3D" id="3.30.70.860">
    <property type="match status" value="1"/>
</dbReference>
<evidence type="ECO:0000256" key="3">
    <source>
        <dbReference type="HAMAP-Rule" id="MF_00632"/>
    </source>
</evidence>
<keyword evidence="1 3" id="KW-0547">Nucleotide-binding</keyword>
<dbReference type="EMBL" id="BAABFL010000089">
    <property type="protein sequence ID" value="GAA4648652.1"/>
    <property type="molecule type" value="Genomic_DNA"/>
</dbReference>
<name>A0ABP8UYH5_9GAMM</name>
<evidence type="ECO:0000313" key="4">
    <source>
        <dbReference type="EMBL" id="GAA4648652.1"/>
    </source>
</evidence>
<organism evidence="4 5">
    <name type="scientific">Kistimonas scapharcae</name>
    <dbReference type="NCBI Taxonomy" id="1036133"/>
    <lineage>
        <taxon>Bacteria</taxon>
        <taxon>Pseudomonadati</taxon>
        <taxon>Pseudomonadota</taxon>
        <taxon>Gammaproteobacteria</taxon>
        <taxon>Oceanospirillales</taxon>
        <taxon>Endozoicomonadaceae</taxon>
        <taxon>Kistimonas</taxon>
    </lineage>
</organism>
<dbReference type="Proteomes" id="UP001500604">
    <property type="component" value="Unassembled WGS sequence"/>
</dbReference>
<dbReference type="PANTHER" id="PTHR30476">
    <property type="entry name" value="UPF0234 PROTEIN YAJQ"/>
    <property type="match status" value="1"/>
</dbReference>